<evidence type="ECO:0000313" key="10">
    <source>
        <dbReference type="EMBL" id="VAW48191.1"/>
    </source>
</evidence>
<keyword evidence="4" id="KW-0488">Methylation</keyword>
<evidence type="ECO:0000256" key="6">
    <source>
        <dbReference type="ARBA" id="ARBA00022692"/>
    </source>
</evidence>
<evidence type="ECO:0000256" key="1">
    <source>
        <dbReference type="ARBA" id="ARBA00004377"/>
    </source>
</evidence>
<dbReference type="PANTHER" id="PTHR38779:SF2">
    <property type="entry name" value="TYPE II SECRETION SYSTEM PROTEIN I-RELATED"/>
    <property type="match status" value="1"/>
</dbReference>
<dbReference type="EMBL" id="UOFA01000393">
    <property type="protein sequence ID" value="VAW48191.1"/>
    <property type="molecule type" value="Genomic_DNA"/>
</dbReference>
<keyword evidence="6 9" id="KW-0812">Transmembrane</keyword>
<dbReference type="GO" id="GO:0015628">
    <property type="term" value="P:protein secretion by the type II secretion system"/>
    <property type="evidence" value="ECO:0007669"/>
    <property type="project" value="InterPro"/>
</dbReference>
<evidence type="ECO:0000256" key="3">
    <source>
        <dbReference type="ARBA" id="ARBA00022475"/>
    </source>
</evidence>
<dbReference type="GO" id="GO:0015627">
    <property type="term" value="C:type II protein secretion system complex"/>
    <property type="evidence" value="ECO:0007669"/>
    <property type="project" value="InterPro"/>
</dbReference>
<dbReference type="Pfam" id="PF07963">
    <property type="entry name" value="N_methyl"/>
    <property type="match status" value="1"/>
</dbReference>
<dbReference type="InterPro" id="IPR012902">
    <property type="entry name" value="N_methyl_site"/>
</dbReference>
<organism evidence="10">
    <name type="scientific">hydrothermal vent metagenome</name>
    <dbReference type="NCBI Taxonomy" id="652676"/>
    <lineage>
        <taxon>unclassified sequences</taxon>
        <taxon>metagenomes</taxon>
        <taxon>ecological metagenomes</taxon>
    </lineage>
</organism>
<evidence type="ECO:0000256" key="9">
    <source>
        <dbReference type="SAM" id="Phobius"/>
    </source>
</evidence>
<evidence type="ECO:0000256" key="5">
    <source>
        <dbReference type="ARBA" id="ARBA00022519"/>
    </source>
</evidence>
<evidence type="ECO:0000256" key="7">
    <source>
        <dbReference type="ARBA" id="ARBA00022989"/>
    </source>
</evidence>
<protein>
    <recommendedName>
        <fullName evidence="11">General secretion pathway protein I</fullName>
    </recommendedName>
</protein>
<dbReference type="PROSITE" id="PS00409">
    <property type="entry name" value="PROKAR_NTER_METHYL"/>
    <property type="match status" value="1"/>
</dbReference>
<gene>
    <name evidence="10" type="ORF">MNBD_GAMMA02-770</name>
</gene>
<sequence length="148" mass="16686">MRSHGFKSHQHNQGFTLIEVIVSFTILAMTFMVVLEILSNSSINTIKSSERTQISLLAQSKMDEVGLLIPVEEGSQSGSFDNEINWDMNIQAYDAPYEGNVEMDFAPVELFKVVLTLTWQDGHDKQRSIEFITLKAMTPDFESHGSAR</sequence>
<keyword evidence="7 9" id="KW-1133">Transmembrane helix</keyword>
<evidence type="ECO:0000256" key="2">
    <source>
        <dbReference type="ARBA" id="ARBA00008358"/>
    </source>
</evidence>
<dbReference type="GO" id="GO:0005886">
    <property type="term" value="C:plasma membrane"/>
    <property type="evidence" value="ECO:0007669"/>
    <property type="project" value="UniProtKB-SubCell"/>
</dbReference>
<reference evidence="10" key="1">
    <citation type="submission" date="2018-06" db="EMBL/GenBank/DDBJ databases">
        <authorList>
            <person name="Zhirakovskaya E."/>
        </authorList>
    </citation>
    <scope>NUCLEOTIDE SEQUENCE</scope>
</reference>
<evidence type="ECO:0000256" key="8">
    <source>
        <dbReference type="ARBA" id="ARBA00023136"/>
    </source>
</evidence>
<evidence type="ECO:0000256" key="4">
    <source>
        <dbReference type="ARBA" id="ARBA00022481"/>
    </source>
</evidence>
<dbReference type="InterPro" id="IPR010052">
    <property type="entry name" value="T2SS_protein-GspI"/>
</dbReference>
<proteinExistence type="inferred from homology"/>
<name>A0A3B0VYT9_9ZZZZ</name>
<keyword evidence="3" id="KW-1003">Cell membrane</keyword>
<comment type="subcellular location">
    <subcellularLocation>
        <location evidence="1">Cell inner membrane</location>
        <topology evidence="1">Single-pass membrane protein</topology>
    </subcellularLocation>
</comment>
<comment type="similarity">
    <text evidence="2">Belongs to the GSP I family.</text>
</comment>
<feature type="transmembrane region" description="Helical" evidence="9">
    <location>
        <begin position="20"/>
        <end position="38"/>
    </location>
</feature>
<evidence type="ECO:0008006" key="11">
    <source>
        <dbReference type="Google" id="ProtNLM"/>
    </source>
</evidence>
<dbReference type="PANTHER" id="PTHR38779">
    <property type="entry name" value="TYPE II SECRETION SYSTEM PROTEIN I-RELATED"/>
    <property type="match status" value="1"/>
</dbReference>
<accession>A0A3B0VYT9</accession>
<keyword evidence="5" id="KW-0997">Cell inner membrane</keyword>
<dbReference type="NCBIfam" id="TIGR02532">
    <property type="entry name" value="IV_pilin_GFxxxE"/>
    <property type="match status" value="1"/>
</dbReference>
<keyword evidence="8 9" id="KW-0472">Membrane</keyword>
<dbReference type="AlphaFoldDB" id="A0A3B0VYT9"/>